<evidence type="ECO:0000256" key="2">
    <source>
        <dbReference type="SAM" id="MobiDB-lite"/>
    </source>
</evidence>
<feature type="region of interest" description="Disordered" evidence="2">
    <location>
        <begin position="273"/>
        <end position="349"/>
    </location>
</feature>
<gene>
    <name evidence="3" type="ORF">FD755_006279</name>
</gene>
<accession>A0A5J5MY71</accession>
<dbReference type="AlphaFoldDB" id="A0A5J5MY71"/>
<evidence type="ECO:0000313" key="4">
    <source>
        <dbReference type="Proteomes" id="UP000326062"/>
    </source>
</evidence>
<evidence type="ECO:0008006" key="5">
    <source>
        <dbReference type="Google" id="ProtNLM"/>
    </source>
</evidence>
<reference evidence="3 4" key="1">
    <citation type="submission" date="2019-06" db="EMBL/GenBank/DDBJ databases">
        <title>Discovery of a novel chromosome fission-fusion reversal in muntjac.</title>
        <authorList>
            <person name="Mudd A.B."/>
            <person name="Bredeson J.V."/>
            <person name="Baum R."/>
            <person name="Hockemeyer D."/>
            <person name="Rokhsar D.S."/>
        </authorList>
    </citation>
    <scope>NUCLEOTIDE SEQUENCE [LARGE SCALE GENOMIC DNA]</scope>
    <source>
        <strain evidence="3">UCam_UCB_Mr</strain>
        <tissue evidence="3">Fibroblast cell line</tissue>
    </source>
</reference>
<protein>
    <recommendedName>
        <fullName evidence="5">DUF4515 domain-containing protein</fullName>
    </recommendedName>
</protein>
<feature type="region of interest" description="Disordered" evidence="2">
    <location>
        <begin position="365"/>
        <end position="386"/>
    </location>
</feature>
<dbReference type="EMBL" id="VCEB01000002">
    <property type="protein sequence ID" value="KAB0384362.1"/>
    <property type="molecule type" value="Genomic_DNA"/>
</dbReference>
<feature type="compositionally biased region" description="Polar residues" evidence="2">
    <location>
        <begin position="276"/>
        <end position="335"/>
    </location>
</feature>
<dbReference type="Proteomes" id="UP000326062">
    <property type="component" value="Chromosome 2"/>
</dbReference>
<feature type="compositionally biased region" description="Low complexity" evidence="2">
    <location>
        <begin position="26"/>
        <end position="42"/>
    </location>
</feature>
<keyword evidence="4" id="KW-1185">Reference proteome</keyword>
<feature type="compositionally biased region" description="Low complexity" evidence="2">
    <location>
        <begin position="336"/>
        <end position="349"/>
    </location>
</feature>
<evidence type="ECO:0000313" key="3">
    <source>
        <dbReference type="EMBL" id="KAB0384362.1"/>
    </source>
</evidence>
<evidence type="ECO:0000256" key="1">
    <source>
        <dbReference type="SAM" id="Coils"/>
    </source>
</evidence>
<feature type="region of interest" description="Disordered" evidence="2">
    <location>
        <begin position="1"/>
        <end position="46"/>
    </location>
</feature>
<dbReference type="PANTHER" id="PTHR14845:SF4">
    <property type="entry name" value="COILED-COIL DOMAIN-CONTAINING PROTEIN 166"/>
    <property type="match status" value="1"/>
</dbReference>
<name>A0A5J5MY71_MUNRE</name>
<proteinExistence type="predicted"/>
<sequence>MHQNIRACGRGRTGLRDPWRPRRAGRAPGARGAAAGEGTEPPLSEGSEYLQREHKLLSEELDACKQRDDQVKQSNLIISEAARLREENREEENRVDLSQIHRQRRAAELQLEQLARIQALERELLHLCGEHTQLLHNLKRKDNAAFEREARTQRAEREAARTLLKHTQAIRVDNGRLRPESLQLRLRAQVPRNMRRQLLEQAEQLRRELEDTRDLHGWLRRGPSFPSKTPSRASAVLFVPDSQNPSQVLSRADSLALSLPSKVSVPRLPPLVPSHHGSSFPSLAPSRANSLVPSNHPSHAGSRVQSLSVSCPGSMLPSLTPSGPGSEVASFTPSKPHSQLSSPSSLHAASQNTILSGKLVPRSGCYSLPVEADEGSSGDEAASGRA</sequence>
<comment type="caution">
    <text evidence="3">The sequence shown here is derived from an EMBL/GenBank/DDBJ whole genome shotgun (WGS) entry which is preliminary data.</text>
</comment>
<organism evidence="3 4">
    <name type="scientific">Muntiacus reevesi</name>
    <name type="common">Reeves' muntjac</name>
    <name type="synonym">Cervus reevesi</name>
    <dbReference type="NCBI Taxonomy" id="9886"/>
    <lineage>
        <taxon>Eukaryota</taxon>
        <taxon>Metazoa</taxon>
        <taxon>Chordata</taxon>
        <taxon>Craniata</taxon>
        <taxon>Vertebrata</taxon>
        <taxon>Euteleostomi</taxon>
        <taxon>Mammalia</taxon>
        <taxon>Eutheria</taxon>
        <taxon>Laurasiatheria</taxon>
        <taxon>Artiodactyla</taxon>
        <taxon>Ruminantia</taxon>
        <taxon>Pecora</taxon>
        <taxon>Cervidae</taxon>
        <taxon>Muntiacinae</taxon>
        <taxon>Muntiacus</taxon>
    </lineage>
</organism>
<feature type="coiled-coil region" evidence="1">
    <location>
        <begin position="74"/>
        <end position="117"/>
    </location>
</feature>
<dbReference type="PANTHER" id="PTHR14845">
    <property type="entry name" value="COILED-COIL DOMAIN-CONTAINING 166"/>
    <property type="match status" value="1"/>
</dbReference>
<keyword evidence="1" id="KW-0175">Coiled coil</keyword>